<reference evidence="2" key="2">
    <citation type="submission" date="2021-04" db="EMBL/GenBank/DDBJ databases">
        <authorList>
            <person name="Gilroy R."/>
        </authorList>
    </citation>
    <scope>NUCLEOTIDE SEQUENCE</scope>
    <source>
        <strain evidence="2">ChiBcec8-14828</strain>
    </source>
</reference>
<feature type="transmembrane region" description="Helical" evidence="1">
    <location>
        <begin position="90"/>
        <end position="110"/>
    </location>
</feature>
<dbReference type="Proteomes" id="UP000824209">
    <property type="component" value="Unassembled WGS sequence"/>
</dbReference>
<feature type="transmembrane region" description="Helical" evidence="1">
    <location>
        <begin position="68"/>
        <end position="84"/>
    </location>
</feature>
<feature type="transmembrane region" description="Helical" evidence="1">
    <location>
        <begin position="12"/>
        <end position="30"/>
    </location>
</feature>
<dbReference type="InterPro" id="IPR052712">
    <property type="entry name" value="Acid_resist_chaperone_HdeD"/>
</dbReference>
<name>A0A9D2M1R6_9FIRM</name>
<keyword evidence="1" id="KW-1133">Transmembrane helix</keyword>
<comment type="caution">
    <text evidence="2">The sequence shown here is derived from an EMBL/GenBank/DDBJ whole genome shotgun (WGS) entry which is preliminary data.</text>
</comment>
<dbReference type="PANTHER" id="PTHR34989">
    <property type="entry name" value="PROTEIN HDED"/>
    <property type="match status" value="1"/>
</dbReference>
<sequence>MKLFRGTQGLTVLAGVAMLLLGLMCVLRPYALTALFPPVAGSCFLALGIVEVLMAWTLKRSERDPAHFAWQGVLNTVVGAALLLNRRVSLVFAVMLVALCLAAAGAIRLYRAFRLWAAHSRWLPTLGDAVVKLLFAFLLAFHPAKGISAGLFLLGIALMFAGASVVVSAVFVSKTFQNPDSFFDDGDGNDS</sequence>
<evidence type="ECO:0000313" key="3">
    <source>
        <dbReference type="Proteomes" id="UP000824209"/>
    </source>
</evidence>
<proteinExistence type="predicted"/>
<dbReference type="Pfam" id="PF03729">
    <property type="entry name" value="DUF308"/>
    <property type="match status" value="1"/>
</dbReference>
<evidence type="ECO:0000313" key="2">
    <source>
        <dbReference type="EMBL" id="HJB39234.1"/>
    </source>
</evidence>
<dbReference type="AlphaFoldDB" id="A0A9D2M1R6"/>
<feature type="transmembrane region" description="Helical" evidence="1">
    <location>
        <begin position="147"/>
        <end position="172"/>
    </location>
</feature>
<keyword evidence="1" id="KW-0472">Membrane</keyword>
<feature type="transmembrane region" description="Helical" evidence="1">
    <location>
        <begin position="122"/>
        <end position="141"/>
    </location>
</feature>
<dbReference type="InterPro" id="IPR005325">
    <property type="entry name" value="DUF308_memb"/>
</dbReference>
<reference evidence="2" key="1">
    <citation type="journal article" date="2021" name="PeerJ">
        <title>Extensive microbial diversity within the chicken gut microbiome revealed by metagenomics and culture.</title>
        <authorList>
            <person name="Gilroy R."/>
            <person name="Ravi A."/>
            <person name="Getino M."/>
            <person name="Pursley I."/>
            <person name="Horton D.L."/>
            <person name="Alikhan N.F."/>
            <person name="Baker D."/>
            <person name="Gharbi K."/>
            <person name="Hall N."/>
            <person name="Watson M."/>
            <person name="Adriaenssens E.M."/>
            <person name="Foster-Nyarko E."/>
            <person name="Jarju S."/>
            <person name="Secka A."/>
            <person name="Antonio M."/>
            <person name="Oren A."/>
            <person name="Chaudhuri R.R."/>
            <person name="La Ragione R."/>
            <person name="Hildebrand F."/>
            <person name="Pallen M.J."/>
        </authorList>
    </citation>
    <scope>NUCLEOTIDE SEQUENCE</scope>
    <source>
        <strain evidence="2">ChiBcec8-14828</strain>
    </source>
</reference>
<organism evidence="2 3">
    <name type="scientific">Candidatus Ruthenibacterium avium</name>
    <dbReference type="NCBI Taxonomy" id="2838751"/>
    <lineage>
        <taxon>Bacteria</taxon>
        <taxon>Bacillati</taxon>
        <taxon>Bacillota</taxon>
        <taxon>Clostridia</taxon>
        <taxon>Eubacteriales</taxon>
        <taxon>Oscillospiraceae</taxon>
        <taxon>Ruthenibacterium</taxon>
    </lineage>
</organism>
<feature type="transmembrane region" description="Helical" evidence="1">
    <location>
        <begin position="36"/>
        <end position="56"/>
    </location>
</feature>
<dbReference type="EMBL" id="DWYA01000026">
    <property type="protein sequence ID" value="HJB39234.1"/>
    <property type="molecule type" value="Genomic_DNA"/>
</dbReference>
<dbReference type="PANTHER" id="PTHR34989:SF1">
    <property type="entry name" value="PROTEIN HDED"/>
    <property type="match status" value="1"/>
</dbReference>
<dbReference type="GO" id="GO:0005886">
    <property type="term" value="C:plasma membrane"/>
    <property type="evidence" value="ECO:0007669"/>
    <property type="project" value="TreeGrafter"/>
</dbReference>
<accession>A0A9D2M1R6</accession>
<keyword evidence="1" id="KW-0812">Transmembrane</keyword>
<protein>
    <submittedName>
        <fullName evidence="2">DUF308 domain-containing protein</fullName>
    </submittedName>
</protein>
<evidence type="ECO:0000256" key="1">
    <source>
        <dbReference type="SAM" id="Phobius"/>
    </source>
</evidence>
<gene>
    <name evidence="2" type="ORF">H9943_02425</name>
</gene>